<dbReference type="InParanoid" id="A0A212F697"/>
<protein>
    <submittedName>
        <fullName evidence="2">Uncharacterized protein</fullName>
    </submittedName>
</protein>
<feature type="compositionally biased region" description="Polar residues" evidence="1">
    <location>
        <begin position="150"/>
        <end position="169"/>
    </location>
</feature>
<feature type="compositionally biased region" description="Low complexity" evidence="1">
    <location>
        <begin position="112"/>
        <end position="124"/>
    </location>
</feature>
<dbReference type="KEGG" id="dpl:KGM_209438"/>
<proteinExistence type="predicted"/>
<accession>A0A212F697</accession>
<gene>
    <name evidence="2" type="ORF">KGM_209438</name>
</gene>
<dbReference type="AlphaFoldDB" id="A0A212F697"/>
<keyword evidence="3" id="KW-1185">Reference proteome</keyword>
<evidence type="ECO:0000256" key="1">
    <source>
        <dbReference type="SAM" id="MobiDB-lite"/>
    </source>
</evidence>
<feature type="region of interest" description="Disordered" evidence="1">
    <location>
        <begin position="98"/>
        <end position="195"/>
    </location>
</feature>
<comment type="caution">
    <text evidence="2">The sequence shown here is derived from an EMBL/GenBank/DDBJ whole genome shotgun (WGS) entry which is preliminary data.</text>
</comment>
<organism evidence="2 3">
    <name type="scientific">Danaus plexippus plexippus</name>
    <dbReference type="NCBI Taxonomy" id="278856"/>
    <lineage>
        <taxon>Eukaryota</taxon>
        <taxon>Metazoa</taxon>
        <taxon>Ecdysozoa</taxon>
        <taxon>Arthropoda</taxon>
        <taxon>Hexapoda</taxon>
        <taxon>Insecta</taxon>
        <taxon>Pterygota</taxon>
        <taxon>Neoptera</taxon>
        <taxon>Endopterygota</taxon>
        <taxon>Lepidoptera</taxon>
        <taxon>Glossata</taxon>
        <taxon>Ditrysia</taxon>
        <taxon>Papilionoidea</taxon>
        <taxon>Nymphalidae</taxon>
        <taxon>Danainae</taxon>
        <taxon>Danaini</taxon>
        <taxon>Danaina</taxon>
        <taxon>Danaus</taxon>
        <taxon>Danaus</taxon>
    </lineage>
</organism>
<dbReference type="Proteomes" id="UP000007151">
    <property type="component" value="Unassembled WGS sequence"/>
</dbReference>
<reference evidence="2 3" key="1">
    <citation type="journal article" date="2011" name="Cell">
        <title>The monarch butterfly genome yields insights into long-distance migration.</title>
        <authorList>
            <person name="Zhan S."/>
            <person name="Merlin C."/>
            <person name="Boore J.L."/>
            <person name="Reppert S.M."/>
        </authorList>
    </citation>
    <scope>NUCLEOTIDE SEQUENCE [LARGE SCALE GENOMIC DNA]</scope>
    <source>
        <strain evidence="2">F-2</strain>
    </source>
</reference>
<sequence>MAGAPSTPRPQFPTIMNQFTFTPTQYNTIIMHCLRADEPTVLNSAMAGRGLPALTPRMKRNCPAAGRSERSLFIEQVSRDWTGLPLFMTAYPPTLARRRSVSSGSREQHALVTTDSTSSDVSSTADGAAAYDIALGTRHTDRDDRPSETPARNTLCRSDLSRQATSVRLTSRGPLGPVGPLGPLGPLAATFRDGK</sequence>
<dbReference type="EMBL" id="AGBW02010072">
    <property type="protein sequence ID" value="OWR49257.1"/>
    <property type="molecule type" value="Genomic_DNA"/>
</dbReference>
<feature type="compositionally biased region" description="Basic and acidic residues" evidence="1">
    <location>
        <begin position="138"/>
        <end position="147"/>
    </location>
</feature>
<evidence type="ECO:0000313" key="2">
    <source>
        <dbReference type="EMBL" id="OWR49257.1"/>
    </source>
</evidence>
<name>A0A212F697_DANPL</name>
<evidence type="ECO:0000313" key="3">
    <source>
        <dbReference type="Proteomes" id="UP000007151"/>
    </source>
</evidence>